<evidence type="ECO:0000259" key="8">
    <source>
        <dbReference type="Pfam" id="PF00275"/>
    </source>
</evidence>
<evidence type="ECO:0000313" key="9">
    <source>
        <dbReference type="EMBL" id="AWR95982.1"/>
    </source>
</evidence>
<gene>
    <name evidence="9" type="ORF">DFR85_09790</name>
</gene>
<evidence type="ECO:0000256" key="7">
    <source>
        <dbReference type="ARBA" id="ARBA00044633"/>
    </source>
</evidence>
<evidence type="ECO:0000313" key="10">
    <source>
        <dbReference type="Proteomes" id="UP000248044"/>
    </source>
</evidence>
<sequence>MEIDIEKSIIHGRIQAPQSKSLAIRVAFLSLLTEVNTDFWNSNDIIAAINAVKAIRRGDNYIYVGGSATTLRILIPIVVALKRKVTIDGDETLRKRPISAIRKALKKASFSSDFLPVTIYGELERETKIEGWESSQYITGLIYAYHLLGEGIIDIIPPISSLSYIHMTIDLFNKLGSKIEMEGNTIYIKSSKLSCYNTKIPGDYLLSSFYAIASLITSGRIEIENLYSPPNYFGDHSIMEILGRMGAKSYYYDNKWIVESSKEYYPIEIDLNDSPDMAISISALSAVSKGTSILRNIDRLKIKESNRVQTIIETLKAFNIKSSYSDGNILIFGSKPSRGKVVCPNDHRIAMLAADLATYSGGEILNAECVNKSNPNFWEDLKLLGGKISIK</sequence>
<dbReference type="Proteomes" id="UP000248044">
    <property type="component" value="Chromosome"/>
</dbReference>
<comment type="similarity">
    <text evidence="2">Belongs to the EPSP synthase family.</text>
</comment>
<evidence type="ECO:0000256" key="4">
    <source>
        <dbReference type="ARBA" id="ARBA00022605"/>
    </source>
</evidence>
<dbReference type="SUPFAM" id="SSF55205">
    <property type="entry name" value="EPT/RTPC-like"/>
    <property type="match status" value="1"/>
</dbReference>
<proteinExistence type="inferred from homology"/>
<dbReference type="EMBL" id="CP029289">
    <property type="protein sequence ID" value="AWR95982.1"/>
    <property type="molecule type" value="Genomic_DNA"/>
</dbReference>
<dbReference type="OrthoDB" id="43788at2157"/>
<dbReference type="InterPro" id="IPR023193">
    <property type="entry name" value="EPSP_synthase_CS"/>
</dbReference>
<dbReference type="InterPro" id="IPR036968">
    <property type="entry name" value="Enolpyruvate_Tfrase_sf"/>
</dbReference>
<dbReference type="PROSITE" id="PS00104">
    <property type="entry name" value="EPSP_SYNTHASE_1"/>
    <property type="match status" value="1"/>
</dbReference>
<dbReference type="KEGG" id="abri:DFR85_09790"/>
<feature type="domain" description="Enolpyruvate transferase" evidence="8">
    <location>
        <begin position="37"/>
        <end position="381"/>
    </location>
</feature>
<dbReference type="Pfam" id="PF00275">
    <property type="entry name" value="EPSP_synthase"/>
    <property type="match status" value="1"/>
</dbReference>
<name>A0A2U9IIW3_9CREN</name>
<dbReference type="GO" id="GO:0008652">
    <property type="term" value="P:amino acid biosynthetic process"/>
    <property type="evidence" value="ECO:0007669"/>
    <property type="project" value="UniProtKB-KW"/>
</dbReference>
<evidence type="ECO:0000256" key="1">
    <source>
        <dbReference type="ARBA" id="ARBA00004811"/>
    </source>
</evidence>
<evidence type="ECO:0000256" key="2">
    <source>
        <dbReference type="ARBA" id="ARBA00009948"/>
    </source>
</evidence>
<dbReference type="UniPathway" id="UPA00053">
    <property type="reaction ID" value="UER00089"/>
</dbReference>
<accession>A0A2U9IIW3</accession>
<dbReference type="GeneID" id="36832448"/>
<dbReference type="InterPro" id="IPR001986">
    <property type="entry name" value="Enolpyruvate_Tfrase_dom"/>
</dbReference>
<evidence type="ECO:0000256" key="3">
    <source>
        <dbReference type="ARBA" id="ARBA00012450"/>
    </source>
</evidence>
<dbReference type="GO" id="GO:0009423">
    <property type="term" value="P:chorismate biosynthetic process"/>
    <property type="evidence" value="ECO:0007669"/>
    <property type="project" value="UniProtKB-UniPathway"/>
</dbReference>
<dbReference type="PANTHER" id="PTHR21090:SF5">
    <property type="entry name" value="PENTAFUNCTIONAL AROM POLYPEPTIDE"/>
    <property type="match status" value="1"/>
</dbReference>
<dbReference type="GO" id="GO:0003866">
    <property type="term" value="F:3-phosphoshikimate 1-carboxyvinyltransferase activity"/>
    <property type="evidence" value="ECO:0007669"/>
    <property type="project" value="UniProtKB-EC"/>
</dbReference>
<dbReference type="GO" id="GO:0009073">
    <property type="term" value="P:aromatic amino acid family biosynthetic process"/>
    <property type="evidence" value="ECO:0007669"/>
    <property type="project" value="UniProtKB-KW"/>
</dbReference>
<dbReference type="PANTHER" id="PTHR21090">
    <property type="entry name" value="AROM/DEHYDROQUINATE SYNTHASE"/>
    <property type="match status" value="1"/>
</dbReference>
<comment type="pathway">
    <text evidence="1">Metabolic intermediate biosynthesis; chorismate biosynthesis; chorismate from D-erythrose 4-phosphate and phosphoenolpyruvate: step 6/7.</text>
</comment>
<dbReference type="InterPro" id="IPR013792">
    <property type="entry name" value="RNA3'P_cycl/enolpyr_Trfase_a/b"/>
</dbReference>
<evidence type="ECO:0000256" key="5">
    <source>
        <dbReference type="ARBA" id="ARBA00022679"/>
    </source>
</evidence>
<keyword evidence="5 9" id="KW-0808">Transferase</keyword>
<dbReference type="RefSeq" id="WP_110271860.1">
    <property type="nucleotide sequence ID" value="NZ_CP029289.2"/>
</dbReference>
<organism evidence="9 10">
    <name type="scientific">Acidianus brierleyi</name>
    <dbReference type="NCBI Taxonomy" id="41673"/>
    <lineage>
        <taxon>Archaea</taxon>
        <taxon>Thermoproteota</taxon>
        <taxon>Thermoprotei</taxon>
        <taxon>Sulfolobales</taxon>
        <taxon>Sulfolobaceae</taxon>
        <taxon>Acidianus</taxon>
    </lineage>
</organism>
<keyword evidence="10" id="KW-1185">Reference proteome</keyword>
<keyword evidence="4" id="KW-0028">Amino-acid biosynthesis</keyword>
<dbReference type="InterPro" id="IPR006264">
    <property type="entry name" value="EPSP_synthase"/>
</dbReference>
<keyword evidence="6" id="KW-0057">Aromatic amino acid biosynthesis</keyword>
<dbReference type="EC" id="2.5.1.19" evidence="3"/>
<comment type="catalytic activity">
    <reaction evidence="7">
        <text>3-phosphoshikimate + phosphoenolpyruvate = 5-O-(1-carboxyvinyl)-3-phosphoshikimate + phosphate</text>
        <dbReference type="Rhea" id="RHEA:21256"/>
        <dbReference type="ChEBI" id="CHEBI:43474"/>
        <dbReference type="ChEBI" id="CHEBI:57701"/>
        <dbReference type="ChEBI" id="CHEBI:58702"/>
        <dbReference type="ChEBI" id="CHEBI:145989"/>
        <dbReference type="EC" id="2.5.1.19"/>
    </reaction>
    <physiologicalReaction direction="left-to-right" evidence="7">
        <dbReference type="Rhea" id="RHEA:21257"/>
    </physiologicalReaction>
</comment>
<protein>
    <recommendedName>
        <fullName evidence="3">3-phosphoshikimate 1-carboxyvinyltransferase</fullName>
        <ecNumber evidence="3">2.5.1.19</ecNumber>
    </recommendedName>
</protein>
<dbReference type="PIRSF" id="PIRSF000505">
    <property type="entry name" value="EPSPS"/>
    <property type="match status" value="1"/>
</dbReference>
<evidence type="ECO:0000256" key="6">
    <source>
        <dbReference type="ARBA" id="ARBA00023141"/>
    </source>
</evidence>
<dbReference type="Gene3D" id="3.65.10.10">
    <property type="entry name" value="Enolpyruvate transferase domain"/>
    <property type="match status" value="2"/>
</dbReference>
<reference evidence="9 10" key="1">
    <citation type="submission" date="2018-05" db="EMBL/GenBank/DDBJ databases">
        <title>Complete Genome Sequences of Extremely Thermoacidophilic, Metal-Mobilizing Type-Strain Members of the Archaeal Family Sulfolobaceae: Acidianus brierleyi DSM-1651T, Acidianus sulfidivorans DSM-18786T, Metallosphaera hakonensis DSM-7519T, and Metallosphaera prunae DSM-10039T.</title>
        <authorList>
            <person name="Counts J.A."/>
            <person name="Kelly R.M."/>
        </authorList>
    </citation>
    <scope>NUCLEOTIDE SEQUENCE [LARGE SCALE GENOMIC DNA]</scope>
    <source>
        <strain evidence="9 10">DSM 1651</strain>
    </source>
</reference>
<dbReference type="AlphaFoldDB" id="A0A2U9IIW3"/>